<dbReference type="STRING" id="49547.MBCUR_14250"/>
<dbReference type="RefSeq" id="WP_067092005.1">
    <property type="nucleotide sequence ID" value="NZ_LWMV01000187.1"/>
</dbReference>
<dbReference type="Proteomes" id="UP000077245">
    <property type="component" value="Unassembled WGS sequence"/>
</dbReference>
<protein>
    <submittedName>
        <fullName evidence="2">Hydroxyacylglutathione hydrolase</fullName>
        <ecNumber evidence="2">3.1.2.6</ecNumber>
    </submittedName>
</protein>
<dbReference type="SUPFAM" id="SSF56281">
    <property type="entry name" value="Metallo-hydrolase/oxidoreductase"/>
    <property type="match status" value="1"/>
</dbReference>
<evidence type="ECO:0000259" key="1">
    <source>
        <dbReference type="SMART" id="SM00849"/>
    </source>
</evidence>
<gene>
    <name evidence="2" type="primary">gloB</name>
    <name evidence="2" type="ORF">MBCUR_14250</name>
</gene>
<dbReference type="AlphaFoldDB" id="A0A166A1Z9"/>
<comment type="caution">
    <text evidence="2">The sequence shown here is derived from an EMBL/GenBank/DDBJ whole genome shotgun (WGS) entry which is preliminary data.</text>
</comment>
<dbReference type="PANTHER" id="PTHR42951">
    <property type="entry name" value="METALLO-BETA-LACTAMASE DOMAIN-CONTAINING"/>
    <property type="match status" value="1"/>
</dbReference>
<evidence type="ECO:0000313" key="2">
    <source>
        <dbReference type="EMBL" id="KZX11464.1"/>
    </source>
</evidence>
<dbReference type="InterPro" id="IPR001279">
    <property type="entry name" value="Metallo-B-lactamas"/>
</dbReference>
<dbReference type="Gene3D" id="3.60.15.10">
    <property type="entry name" value="Ribonuclease Z/Hydroxyacylglutathione hydrolase-like"/>
    <property type="match status" value="1"/>
</dbReference>
<keyword evidence="2" id="KW-0378">Hydrolase</keyword>
<dbReference type="EC" id="3.1.2.6" evidence="2"/>
<dbReference type="SMART" id="SM00849">
    <property type="entry name" value="Lactamase_B"/>
    <property type="match status" value="1"/>
</dbReference>
<proteinExistence type="predicted"/>
<dbReference type="InterPro" id="IPR050855">
    <property type="entry name" value="NDM-1-like"/>
</dbReference>
<dbReference type="OrthoDB" id="197151at2157"/>
<accession>A0A166A1Z9</accession>
<dbReference type="InterPro" id="IPR036866">
    <property type="entry name" value="RibonucZ/Hydroxyglut_hydro"/>
</dbReference>
<dbReference type="GO" id="GO:0004416">
    <property type="term" value="F:hydroxyacylglutathione hydrolase activity"/>
    <property type="evidence" value="ECO:0007669"/>
    <property type="project" value="UniProtKB-EC"/>
</dbReference>
<dbReference type="Pfam" id="PF00753">
    <property type="entry name" value="Lactamase_B"/>
    <property type="match status" value="1"/>
</dbReference>
<keyword evidence="3" id="KW-1185">Reference proteome</keyword>
<dbReference type="EMBL" id="LWMV01000187">
    <property type="protein sequence ID" value="KZX11464.1"/>
    <property type="molecule type" value="Genomic_DNA"/>
</dbReference>
<sequence length="228" mass="25687">MEKINDIYYIEGFGADSNSYLIGNIIVDTGTGTNKEYLEKELKKIDYNLNDIDLIINTHCHFDHICGNHFFKEAKIAIGEKDSDALINREKSRILPSFSHAEIEITGVDIKLYESDYIGDILNKNKIEIKNLKNKSKIDEFEVIEIPGHTKGGICLYDGETLISGDTVFTNGGFGRIDLGGDLNDMENSLKRLKDLDVNYLLPGHGPWADNGNSHVQLANTMFESYYK</sequence>
<dbReference type="CDD" id="cd06262">
    <property type="entry name" value="metallo-hydrolase-like_MBL-fold"/>
    <property type="match status" value="1"/>
</dbReference>
<evidence type="ECO:0000313" key="3">
    <source>
        <dbReference type="Proteomes" id="UP000077245"/>
    </source>
</evidence>
<reference evidence="2 3" key="1">
    <citation type="submission" date="2016-04" db="EMBL/GenBank/DDBJ databases">
        <title>Genome sequence of Methanobrevibacter curvatus DSM 11111.</title>
        <authorList>
            <person name="Poehlein A."/>
            <person name="Seedorf H."/>
            <person name="Daniel R."/>
        </authorList>
    </citation>
    <scope>NUCLEOTIDE SEQUENCE [LARGE SCALE GENOMIC DNA]</scope>
    <source>
        <strain evidence="2 3">DSM 11111</strain>
    </source>
</reference>
<organism evidence="2 3">
    <name type="scientific">Methanobrevibacter curvatus</name>
    <dbReference type="NCBI Taxonomy" id="49547"/>
    <lineage>
        <taxon>Archaea</taxon>
        <taxon>Methanobacteriati</taxon>
        <taxon>Methanobacteriota</taxon>
        <taxon>Methanomada group</taxon>
        <taxon>Methanobacteria</taxon>
        <taxon>Methanobacteriales</taxon>
        <taxon>Methanobacteriaceae</taxon>
        <taxon>Methanobrevibacter</taxon>
    </lineage>
</organism>
<feature type="domain" description="Metallo-beta-lactamase" evidence="1">
    <location>
        <begin position="16"/>
        <end position="205"/>
    </location>
</feature>
<dbReference type="PATRIC" id="fig|49547.3.peg.1522"/>
<name>A0A166A1Z9_9EURY</name>